<evidence type="ECO:0000313" key="1">
    <source>
        <dbReference type="EMBL" id="GCB36276.1"/>
    </source>
</evidence>
<sequence length="62" mass="7136">MDAEETIAMFSKLTEKEMKAELPADHSYKYFSEEQWSIDENPVVFTTGETKLKETASKSELD</sequence>
<dbReference type="EMBL" id="BHWB01000010">
    <property type="protein sequence ID" value="GCB36276.1"/>
    <property type="molecule type" value="Genomic_DNA"/>
</dbReference>
<gene>
    <name evidence="1" type="ORF">KGMB02408_32210</name>
</gene>
<reference evidence="1 2" key="1">
    <citation type="submission" date="2018-10" db="EMBL/GenBank/DDBJ databases">
        <title>Draft Genome Sequence of Bacteroides sp. KCTC 15687.</title>
        <authorList>
            <person name="Yu S.Y."/>
            <person name="Kim J.S."/>
            <person name="Oh B.S."/>
            <person name="Park S.H."/>
            <person name="Kang S.W."/>
            <person name="Park J.E."/>
            <person name="Choi S.H."/>
            <person name="Han K.I."/>
            <person name="Lee K.C."/>
            <person name="Eom M.K."/>
            <person name="Suh M.K."/>
            <person name="Lee D.H."/>
            <person name="Yoon H."/>
            <person name="Kim B."/>
            <person name="Yang S.J."/>
            <person name="Lee J.S."/>
            <person name="Lee J.H."/>
        </authorList>
    </citation>
    <scope>NUCLEOTIDE SEQUENCE [LARGE SCALE GENOMIC DNA]</scope>
    <source>
        <strain evidence="1 2">KCTC 15687</strain>
    </source>
</reference>
<dbReference type="Proteomes" id="UP000288079">
    <property type="component" value="Unassembled WGS sequence"/>
</dbReference>
<evidence type="ECO:0000313" key="2">
    <source>
        <dbReference type="Proteomes" id="UP000288079"/>
    </source>
</evidence>
<organism evidence="1 2">
    <name type="scientific">Bacteroides faecalis</name>
    <dbReference type="NCBI Taxonomy" id="2447885"/>
    <lineage>
        <taxon>Bacteria</taxon>
        <taxon>Pseudomonadati</taxon>
        <taxon>Bacteroidota</taxon>
        <taxon>Bacteroidia</taxon>
        <taxon>Bacteroidales</taxon>
        <taxon>Bacteroidaceae</taxon>
        <taxon>Bacteroides</taxon>
    </lineage>
</organism>
<keyword evidence="2" id="KW-1185">Reference proteome</keyword>
<proteinExistence type="predicted"/>
<dbReference type="RefSeq" id="WP_125041984.1">
    <property type="nucleotide sequence ID" value="NZ_BHWB01000010.1"/>
</dbReference>
<protein>
    <submittedName>
        <fullName evidence="1">Uncharacterized protein</fullName>
    </submittedName>
</protein>
<name>A0A401LXJ9_9BACE</name>
<dbReference type="AlphaFoldDB" id="A0A401LXJ9"/>
<comment type="caution">
    <text evidence="1">The sequence shown here is derived from an EMBL/GenBank/DDBJ whole genome shotgun (WGS) entry which is preliminary data.</text>
</comment>
<accession>A0A401LXJ9</accession>